<accession>A0AA86P5F3</accession>
<keyword evidence="1" id="KW-0472">Membrane</keyword>
<keyword evidence="1" id="KW-0812">Transmembrane</keyword>
<evidence type="ECO:0000313" key="4">
    <source>
        <dbReference type="Proteomes" id="UP001642409"/>
    </source>
</evidence>
<reference evidence="3 4" key="2">
    <citation type="submission" date="2024-07" db="EMBL/GenBank/DDBJ databases">
        <authorList>
            <person name="Akdeniz Z."/>
        </authorList>
    </citation>
    <scope>NUCLEOTIDE SEQUENCE [LARGE SCALE GENOMIC DNA]</scope>
</reference>
<dbReference type="Proteomes" id="UP001642409">
    <property type="component" value="Unassembled WGS sequence"/>
</dbReference>
<keyword evidence="1" id="KW-1133">Transmembrane helix</keyword>
<reference evidence="2" key="1">
    <citation type="submission" date="2023-06" db="EMBL/GenBank/DDBJ databases">
        <authorList>
            <person name="Kurt Z."/>
        </authorList>
    </citation>
    <scope>NUCLEOTIDE SEQUENCE</scope>
</reference>
<comment type="caution">
    <text evidence="2">The sequence shown here is derived from an EMBL/GenBank/DDBJ whole genome shotgun (WGS) entry which is preliminary data.</text>
</comment>
<evidence type="ECO:0000313" key="3">
    <source>
        <dbReference type="EMBL" id="CAL6026738.1"/>
    </source>
</evidence>
<sequence length="111" mass="12898">MLQSDYGNISRKDSWIHSRIEPSKIAYKLSISKVYMRDILSQESIRDQLGSIKQVQTLIFLKCYRVNSSCQSAIMIIASNQLILALIFYPIPIIRQKYARYAYTRLGQVFS</sequence>
<dbReference type="AlphaFoldDB" id="A0AA86P5F3"/>
<dbReference type="EMBL" id="CATOUU010000499">
    <property type="protein sequence ID" value="CAI9931958.1"/>
    <property type="molecule type" value="Genomic_DNA"/>
</dbReference>
<name>A0AA86P5F3_9EUKA</name>
<evidence type="ECO:0000313" key="2">
    <source>
        <dbReference type="EMBL" id="CAI9931958.1"/>
    </source>
</evidence>
<keyword evidence="4" id="KW-1185">Reference proteome</keyword>
<feature type="transmembrane region" description="Helical" evidence="1">
    <location>
        <begin position="72"/>
        <end position="91"/>
    </location>
</feature>
<evidence type="ECO:0000256" key="1">
    <source>
        <dbReference type="SAM" id="Phobius"/>
    </source>
</evidence>
<dbReference type="EMBL" id="CAXDID020000102">
    <property type="protein sequence ID" value="CAL6026738.1"/>
    <property type="molecule type" value="Genomic_DNA"/>
</dbReference>
<protein>
    <submittedName>
        <fullName evidence="3">Hypothetical_protein</fullName>
    </submittedName>
</protein>
<gene>
    <name evidence="2" type="ORF">HINF_LOCUS19603</name>
    <name evidence="3" type="ORF">HINF_LOCUS30992</name>
</gene>
<proteinExistence type="predicted"/>
<organism evidence="2">
    <name type="scientific">Hexamita inflata</name>
    <dbReference type="NCBI Taxonomy" id="28002"/>
    <lineage>
        <taxon>Eukaryota</taxon>
        <taxon>Metamonada</taxon>
        <taxon>Diplomonadida</taxon>
        <taxon>Hexamitidae</taxon>
        <taxon>Hexamitinae</taxon>
        <taxon>Hexamita</taxon>
    </lineage>
</organism>